<dbReference type="EMBL" id="CAKOFQ010006761">
    <property type="protein sequence ID" value="CAH1969186.1"/>
    <property type="molecule type" value="Genomic_DNA"/>
</dbReference>
<gene>
    <name evidence="2" type="ORF">ACAOBT_LOCUS8293</name>
</gene>
<dbReference type="Proteomes" id="UP001152888">
    <property type="component" value="Unassembled WGS sequence"/>
</dbReference>
<sequence length="472" mass="54204">MAESENSSENSSLKKNEKKNVTLCLHCKKKVVNVVKCKKCNNSFHPACLEQAGELKNTNCMNESSKVRRESVNMLLWEESTELDLLRTLVKELQSKNRIAEENSQLLREKVHFLEDRVDYLNKKVQQHENTKHPSDSVTSNEEPRKIHNVVANNEIVILENLSAEPVDDSFALPAANSPVIVNSAPIATRTEKDEDKWIEVRNRNTNKISVRNRPVDKSSRPEPLRGSNGHPNKPFSELAAPKYGKGKPKQQEVKILHINVRSLRRKIDELEAFLVDEDIDVLCLTEHWLTKEEMEVVHLQGYMMRGSSERKDFTASFGLERTIFEPTRGDSCLDNVFLSSAMELCGSQVCDIGISDHKGQLVKFLGCETTGFIQNKKMYRPVTQRGLFMLHSRLSEISWDFITVDSTSGEQKFSHFMDILQEAYTYSFPKKTYVVRSDQGNNISWFNTELSAMREHLKDFERAERAVWFCE</sequence>
<name>A0A9P0K9A2_ACAOB</name>
<comment type="caution">
    <text evidence="2">The sequence shown here is derived from an EMBL/GenBank/DDBJ whole genome shotgun (WGS) entry which is preliminary data.</text>
</comment>
<feature type="region of interest" description="Disordered" evidence="1">
    <location>
        <begin position="126"/>
        <end position="145"/>
    </location>
</feature>
<dbReference type="Gene3D" id="3.60.10.10">
    <property type="entry name" value="Endonuclease/exonuclease/phosphatase"/>
    <property type="match status" value="1"/>
</dbReference>
<evidence type="ECO:0000313" key="3">
    <source>
        <dbReference type="Proteomes" id="UP001152888"/>
    </source>
</evidence>
<evidence type="ECO:0000256" key="1">
    <source>
        <dbReference type="SAM" id="MobiDB-lite"/>
    </source>
</evidence>
<proteinExistence type="predicted"/>
<dbReference type="SUPFAM" id="SSF56219">
    <property type="entry name" value="DNase I-like"/>
    <property type="match status" value="1"/>
</dbReference>
<feature type="compositionally biased region" description="Basic and acidic residues" evidence="1">
    <location>
        <begin position="214"/>
        <end position="224"/>
    </location>
</feature>
<organism evidence="2 3">
    <name type="scientific">Acanthoscelides obtectus</name>
    <name type="common">Bean weevil</name>
    <name type="synonym">Bruchus obtectus</name>
    <dbReference type="NCBI Taxonomy" id="200917"/>
    <lineage>
        <taxon>Eukaryota</taxon>
        <taxon>Metazoa</taxon>
        <taxon>Ecdysozoa</taxon>
        <taxon>Arthropoda</taxon>
        <taxon>Hexapoda</taxon>
        <taxon>Insecta</taxon>
        <taxon>Pterygota</taxon>
        <taxon>Neoptera</taxon>
        <taxon>Endopterygota</taxon>
        <taxon>Coleoptera</taxon>
        <taxon>Polyphaga</taxon>
        <taxon>Cucujiformia</taxon>
        <taxon>Chrysomeloidea</taxon>
        <taxon>Chrysomelidae</taxon>
        <taxon>Bruchinae</taxon>
        <taxon>Bruchini</taxon>
        <taxon>Acanthoscelides</taxon>
    </lineage>
</organism>
<protein>
    <submittedName>
        <fullName evidence="2">Uncharacterized protein</fullName>
    </submittedName>
</protein>
<evidence type="ECO:0000313" key="2">
    <source>
        <dbReference type="EMBL" id="CAH1969186.1"/>
    </source>
</evidence>
<keyword evidence="3" id="KW-1185">Reference proteome</keyword>
<accession>A0A9P0K9A2</accession>
<feature type="region of interest" description="Disordered" evidence="1">
    <location>
        <begin position="209"/>
        <end position="247"/>
    </location>
</feature>
<dbReference type="AlphaFoldDB" id="A0A9P0K9A2"/>
<feature type="compositionally biased region" description="Basic and acidic residues" evidence="1">
    <location>
        <begin position="126"/>
        <end position="135"/>
    </location>
</feature>
<dbReference type="OrthoDB" id="6701117at2759"/>
<reference evidence="2" key="1">
    <citation type="submission" date="2022-03" db="EMBL/GenBank/DDBJ databases">
        <authorList>
            <person name="Sayadi A."/>
        </authorList>
    </citation>
    <scope>NUCLEOTIDE SEQUENCE</scope>
</reference>
<dbReference type="InterPro" id="IPR013083">
    <property type="entry name" value="Znf_RING/FYVE/PHD"/>
</dbReference>
<dbReference type="InterPro" id="IPR036691">
    <property type="entry name" value="Endo/exonu/phosph_ase_sf"/>
</dbReference>
<dbReference type="Gene3D" id="3.30.40.10">
    <property type="entry name" value="Zinc/RING finger domain, C3HC4 (zinc finger)"/>
    <property type="match status" value="1"/>
</dbReference>